<reference evidence="1" key="1">
    <citation type="submission" date="2021-01" db="EMBL/GenBank/DDBJ databases">
        <title>Whole genome shotgun sequence of Rhizocola hellebori NBRC 109834.</title>
        <authorList>
            <person name="Komaki H."/>
            <person name="Tamura T."/>
        </authorList>
    </citation>
    <scope>NUCLEOTIDE SEQUENCE</scope>
    <source>
        <strain evidence="1">NBRC 109834</strain>
    </source>
</reference>
<protein>
    <submittedName>
        <fullName evidence="1">Uncharacterized protein</fullName>
    </submittedName>
</protein>
<evidence type="ECO:0000313" key="1">
    <source>
        <dbReference type="EMBL" id="GIH09372.1"/>
    </source>
</evidence>
<gene>
    <name evidence="1" type="ORF">Rhe02_74390</name>
</gene>
<keyword evidence="2" id="KW-1185">Reference proteome</keyword>
<proteinExistence type="predicted"/>
<dbReference type="EMBL" id="BONY01000066">
    <property type="protein sequence ID" value="GIH09372.1"/>
    <property type="molecule type" value="Genomic_DNA"/>
</dbReference>
<dbReference type="Gene3D" id="1.10.287.1060">
    <property type="entry name" value="ESAT-6-like"/>
    <property type="match status" value="1"/>
</dbReference>
<dbReference type="AlphaFoldDB" id="A0A8J3VKB7"/>
<dbReference type="Proteomes" id="UP000612899">
    <property type="component" value="Unassembled WGS sequence"/>
</dbReference>
<evidence type="ECO:0000313" key="2">
    <source>
        <dbReference type="Proteomes" id="UP000612899"/>
    </source>
</evidence>
<name>A0A8J3VKB7_9ACTN</name>
<accession>A0A8J3VKB7</accession>
<sequence>MSTPIDVDPASLRRVDQDLGDLLQRAITDLQNFDAELTAQGEPWGDDDIGSVIGEVYKGVYAMAMNCFNTNLDAIDDLGERLSITADGYEVTDEQAAEDMQQVQQIASSINLPL</sequence>
<organism evidence="1 2">
    <name type="scientific">Rhizocola hellebori</name>
    <dbReference type="NCBI Taxonomy" id="1392758"/>
    <lineage>
        <taxon>Bacteria</taxon>
        <taxon>Bacillati</taxon>
        <taxon>Actinomycetota</taxon>
        <taxon>Actinomycetes</taxon>
        <taxon>Micromonosporales</taxon>
        <taxon>Micromonosporaceae</taxon>
        <taxon>Rhizocola</taxon>
    </lineage>
</organism>
<dbReference type="RefSeq" id="WP_203913105.1">
    <property type="nucleotide sequence ID" value="NZ_BONY01000066.1"/>
</dbReference>
<comment type="caution">
    <text evidence="1">The sequence shown here is derived from an EMBL/GenBank/DDBJ whole genome shotgun (WGS) entry which is preliminary data.</text>
</comment>